<protein>
    <recommendedName>
        <fullName evidence="2">DUF3408 domain-containing protein</fullName>
    </recommendedName>
</protein>
<gene>
    <name evidence="1" type="ORF">SDC9_35582</name>
</gene>
<evidence type="ECO:0008006" key="2">
    <source>
        <dbReference type="Google" id="ProtNLM"/>
    </source>
</evidence>
<dbReference type="InterPro" id="IPR021823">
    <property type="entry name" value="DUF3408"/>
</dbReference>
<name>A0A644VDX1_9ZZZZ</name>
<organism evidence="1">
    <name type="scientific">bioreactor metagenome</name>
    <dbReference type="NCBI Taxonomy" id="1076179"/>
    <lineage>
        <taxon>unclassified sequences</taxon>
        <taxon>metagenomes</taxon>
        <taxon>ecological metagenomes</taxon>
    </lineage>
</organism>
<dbReference type="Pfam" id="PF11888">
    <property type="entry name" value="DUF3408"/>
    <property type="match status" value="1"/>
</dbReference>
<dbReference type="EMBL" id="VSSQ01000282">
    <property type="protein sequence ID" value="MPL89546.1"/>
    <property type="molecule type" value="Genomic_DNA"/>
</dbReference>
<dbReference type="AlphaFoldDB" id="A0A644VDX1"/>
<proteinExistence type="predicted"/>
<comment type="caution">
    <text evidence="1">The sequence shown here is derived from an EMBL/GenBank/DDBJ whole genome shotgun (WGS) entry which is preliminary data.</text>
</comment>
<reference evidence="1" key="1">
    <citation type="submission" date="2019-08" db="EMBL/GenBank/DDBJ databases">
        <authorList>
            <person name="Kucharzyk K."/>
            <person name="Murdoch R.W."/>
            <person name="Higgins S."/>
            <person name="Loffler F."/>
        </authorList>
    </citation>
    <scope>NUCLEOTIDE SEQUENCE</scope>
</reference>
<evidence type="ECO:0000313" key="1">
    <source>
        <dbReference type="EMBL" id="MPL89546.1"/>
    </source>
</evidence>
<sequence>MATNKRDIGEIDESLLLSSIKEKEPQKAERVKPVKEEIQVQEAEAEPVLEKPKETAKRKRNNAVDYTSTFLQKNEIKTRQCVYISQRIHATITEIVRVIADKDITVGGYIDNVLLQHLEANKDEINDLYKRDRKDLIE</sequence>
<accession>A0A644VDX1</accession>